<name>A0A1Y0IMS5_9BACL</name>
<reference evidence="2" key="1">
    <citation type="submission" date="2017-05" db="EMBL/GenBank/DDBJ databases">
        <authorList>
            <person name="Sung H."/>
        </authorList>
    </citation>
    <scope>NUCLEOTIDE SEQUENCE [LARGE SCALE GENOMIC DNA]</scope>
    <source>
        <strain evidence="2">AR23208</strain>
    </source>
</reference>
<dbReference type="RefSeq" id="WP_087457197.1">
    <property type="nucleotide sequence ID" value="NZ_CP021434.1"/>
</dbReference>
<dbReference type="KEGG" id="tum:CBW65_12900"/>
<accession>A0A1Y0IMS5</accession>
<dbReference type="Proteomes" id="UP000195437">
    <property type="component" value="Chromosome"/>
</dbReference>
<dbReference type="AlphaFoldDB" id="A0A1Y0IMS5"/>
<evidence type="ECO:0000313" key="2">
    <source>
        <dbReference type="Proteomes" id="UP000195437"/>
    </source>
</evidence>
<proteinExistence type="predicted"/>
<keyword evidence="2" id="KW-1185">Reference proteome</keyword>
<evidence type="ECO:0000313" key="1">
    <source>
        <dbReference type="EMBL" id="ARU61828.1"/>
    </source>
</evidence>
<protein>
    <submittedName>
        <fullName evidence="1">Uncharacterized protein</fullName>
    </submittedName>
</protein>
<organism evidence="1 2">
    <name type="scientific">Tumebacillus avium</name>
    <dbReference type="NCBI Taxonomy" id="1903704"/>
    <lineage>
        <taxon>Bacteria</taxon>
        <taxon>Bacillati</taxon>
        <taxon>Bacillota</taxon>
        <taxon>Bacilli</taxon>
        <taxon>Bacillales</taxon>
        <taxon>Alicyclobacillaceae</taxon>
        <taxon>Tumebacillus</taxon>
    </lineage>
</organism>
<dbReference type="EMBL" id="CP021434">
    <property type="protein sequence ID" value="ARU61828.1"/>
    <property type="molecule type" value="Genomic_DNA"/>
</dbReference>
<sequence length="66" mass="7879">MERDLKDFSTEELTREIKRRKFEEMRSRSRQRDPESLRRFFATFGSVNAAPGIDTQQLCRELRGKA</sequence>
<gene>
    <name evidence="1" type="ORF">CBW65_12900</name>
</gene>